<proteinExistence type="predicted"/>
<protein>
    <recommendedName>
        <fullName evidence="2">hydroxymethylpyrimidine kinase</fullName>
        <ecNumber evidence="2">2.7.1.49</ecNumber>
    </recommendedName>
</protein>
<dbReference type="SUPFAM" id="SSF53613">
    <property type="entry name" value="Ribokinase-like"/>
    <property type="match status" value="1"/>
</dbReference>
<accession>A0A2U1SMM1</accession>
<keyword evidence="4" id="KW-0547">Nucleotide-binding</keyword>
<organism evidence="8 9">
    <name type="scientific">Methylosinus sporium</name>
    <dbReference type="NCBI Taxonomy" id="428"/>
    <lineage>
        <taxon>Bacteria</taxon>
        <taxon>Pseudomonadati</taxon>
        <taxon>Pseudomonadota</taxon>
        <taxon>Alphaproteobacteria</taxon>
        <taxon>Hyphomicrobiales</taxon>
        <taxon>Methylocystaceae</taxon>
        <taxon>Methylosinus</taxon>
    </lineage>
</organism>
<gene>
    <name evidence="8" type="primary">thiD</name>
    <name evidence="8" type="ORF">C5689_16005</name>
</gene>
<dbReference type="GO" id="GO:0008972">
    <property type="term" value="F:phosphomethylpyrimidine kinase activity"/>
    <property type="evidence" value="ECO:0007669"/>
    <property type="project" value="InterPro"/>
</dbReference>
<dbReference type="OrthoDB" id="9810880at2"/>
<dbReference type="FunFam" id="3.40.1190.20:FF:000003">
    <property type="entry name" value="Phosphomethylpyrimidine kinase ThiD"/>
    <property type="match status" value="1"/>
</dbReference>
<dbReference type="RefSeq" id="WP_108918255.1">
    <property type="nucleotide sequence ID" value="NZ_BGJY01000013.1"/>
</dbReference>
<evidence type="ECO:0000256" key="2">
    <source>
        <dbReference type="ARBA" id="ARBA00012135"/>
    </source>
</evidence>
<sequence length="269" mass="27083">MAAHIPKLLSIAGSDPSGGAGVQGDLKTFSALRCYGMAAITALTAQNTKGVSLVHPVPPAVVAAQIDSIFADIEVDAVKIGMLAEPAIAQAAADSLARAGARRIVFDPVLVATSGDSLSSAGLIETAIARLFPLAALVTPNLPEAAALLGAPAASAPGEMVEQGRALLARGARAVLMKGGHLPGEPLDILVEGESVQEFHGARAPTRNLHGTGCALSAAIAAHLAQGAELVPAIRAAKDFLARALGAADTLALGGGRGPPHVLRDLWKR</sequence>
<dbReference type="Pfam" id="PF08543">
    <property type="entry name" value="Phos_pyr_kin"/>
    <property type="match status" value="1"/>
</dbReference>
<dbReference type="GO" id="GO:0009228">
    <property type="term" value="P:thiamine biosynthetic process"/>
    <property type="evidence" value="ECO:0007669"/>
    <property type="project" value="InterPro"/>
</dbReference>
<evidence type="ECO:0000256" key="6">
    <source>
        <dbReference type="ARBA" id="ARBA00022840"/>
    </source>
</evidence>
<dbReference type="CDD" id="cd01169">
    <property type="entry name" value="HMPP_kinase"/>
    <property type="match status" value="1"/>
</dbReference>
<evidence type="ECO:0000256" key="1">
    <source>
        <dbReference type="ARBA" id="ARBA00004948"/>
    </source>
</evidence>
<name>A0A2U1SMM1_METSR</name>
<dbReference type="UniPathway" id="UPA00060">
    <property type="reaction ID" value="UER00138"/>
</dbReference>
<feature type="domain" description="Pyridoxamine kinase/Phosphomethylpyrimidine kinase" evidence="7">
    <location>
        <begin position="15"/>
        <end position="260"/>
    </location>
</feature>
<dbReference type="PANTHER" id="PTHR20858:SF17">
    <property type="entry name" value="HYDROXYMETHYLPYRIMIDINE_PHOSPHOMETHYLPYRIMIDINE KINASE THI20-RELATED"/>
    <property type="match status" value="1"/>
</dbReference>
<keyword evidence="5 8" id="KW-0418">Kinase</keyword>
<keyword evidence="3" id="KW-0808">Transferase</keyword>
<dbReference type="EMBL" id="PUIV01000034">
    <property type="protein sequence ID" value="PWB92859.1"/>
    <property type="molecule type" value="Genomic_DNA"/>
</dbReference>
<dbReference type="GO" id="GO:0005524">
    <property type="term" value="F:ATP binding"/>
    <property type="evidence" value="ECO:0007669"/>
    <property type="project" value="UniProtKB-KW"/>
</dbReference>
<evidence type="ECO:0000256" key="3">
    <source>
        <dbReference type="ARBA" id="ARBA00022679"/>
    </source>
</evidence>
<evidence type="ECO:0000313" key="9">
    <source>
        <dbReference type="Proteomes" id="UP000245137"/>
    </source>
</evidence>
<reference evidence="8 9" key="1">
    <citation type="journal article" date="2018" name="Appl. Microbiol. Biotechnol.">
        <title>Co-cultivation of the strictly anaerobic methanogen Methanosarcina barkeri with aerobic methanotrophs in an oxygen-limited membrane bioreactor.</title>
        <authorList>
            <person name="In 't Zandt M.H."/>
            <person name="van den Bosch T.J.M."/>
            <person name="Rijkers R."/>
            <person name="van Kessel M.A.H.J."/>
            <person name="Jetten M.S.M."/>
            <person name="Welte C.U."/>
        </authorList>
    </citation>
    <scope>NUCLEOTIDE SEQUENCE [LARGE SCALE GENOMIC DNA]</scope>
    <source>
        <strain evidence="8 9">DSM 17706</strain>
    </source>
</reference>
<evidence type="ECO:0000259" key="7">
    <source>
        <dbReference type="Pfam" id="PF08543"/>
    </source>
</evidence>
<dbReference type="GO" id="GO:0005829">
    <property type="term" value="C:cytosol"/>
    <property type="evidence" value="ECO:0007669"/>
    <property type="project" value="TreeGrafter"/>
</dbReference>
<dbReference type="InterPro" id="IPR004399">
    <property type="entry name" value="HMP/HMP-P_kinase_dom"/>
</dbReference>
<dbReference type="Gene3D" id="3.40.1190.20">
    <property type="match status" value="1"/>
</dbReference>
<evidence type="ECO:0000256" key="5">
    <source>
        <dbReference type="ARBA" id="ARBA00022777"/>
    </source>
</evidence>
<dbReference type="InterPro" id="IPR029056">
    <property type="entry name" value="Ribokinase-like"/>
</dbReference>
<dbReference type="Proteomes" id="UP000245137">
    <property type="component" value="Unassembled WGS sequence"/>
</dbReference>
<dbReference type="NCBIfam" id="TIGR00097">
    <property type="entry name" value="HMP-P_kinase"/>
    <property type="match status" value="1"/>
</dbReference>
<dbReference type="InterPro" id="IPR013749">
    <property type="entry name" value="PM/HMP-P_kinase-1"/>
</dbReference>
<comment type="caution">
    <text evidence="8">The sequence shown here is derived from an EMBL/GenBank/DDBJ whole genome shotgun (WGS) entry which is preliminary data.</text>
</comment>
<dbReference type="EC" id="2.7.1.49" evidence="2"/>
<keyword evidence="9" id="KW-1185">Reference proteome</keyword>
<dbReference type="PANTHER" id="PTHR20858">
    <property type="entry name" value="PHOSPHOMETHYLPYRIMIDINE KINASE"/>
    <property type="match status" value="1"/>
</dbReference>
<evidence type="ECO:0000256" key="4">
    <source>
        <dbReference type="ARBA" id="ARBA00022741"/>
    </source>
</evidence>
<dbReference type="AlphaFoldDB" id="A0A2U1SMM1"/>
<evidence type="ECO:0000313" key="8">
    <source>
        <dbReference type="EMBL" id="PWB92859.1"/>
    </source>
</evidence>
<dbReference type="GO" id="GO:0009229">
    <property type="term" value="P:thiamine diphosphate biosynthetic process"/>
    <property type="evidence" value="ECO:0007669"/>
    <property type="project" value="UniProtKB-UniPathway"/>
</dbReference>
<comment type="pathway">
    <text evidence="1">Cofactor biosynthesis; thiamine diphosphate biosynthesis.</text>
</comment>
<dbReference type="GO" id="GO:0008902">
    <property type="term" value="F:hydroxymethylpyrimidine kinase activity"/>
    <property type="evidence" value="ECO:0007669"/>
    <property type="project" value="UniProtKB-EC"/>
</dbReference>
<keyword evidence="6" id="KW-0067">ATP-binding</keyword>